<keyword evidence="5 7" id="KW-0175">Coiled coil</keyword>
<evidence type="ECO:0000256" key="6">
    <source>
        <dbReference type="ARBA" id="ARBA00023306"/>
    </source>
</evidence>
<dbReference type="AlphaFoldDB" id="A0A644XR91"/>
<gene>
    <name evidence="8" type="primary">gpsB_2</name>
    <name evidence="8" type="ORF">SDC9_65167</name>
</gene>
<dbReference type="Gene3D" id="6.10.250.660">
    <property type="match status" value="1"/>
</dbReference>
<reference evidence="8" key="1">
    <citation type="submission" date="2019-08" db="EMBL/GenBank/DDBJ databases">
        <authorList>
            <person name="Kucharzyk K."/>
            <person name="Murdoch R.W."/>
            <person name="Higgins S."/>
            <person name="Loffler F."/>
        </authorList>
    </citation>
    <scope>NUCLEOTIDE SEQUENCE</scope>
</reference>
<protein>
    <submittedName>
        <fullName evidence="8">Cell cycle protein GpsB</fullName>
    </submittedName>
</protein>
<feature type="coiled-coil region" evidence="7">
    <location>
        <begin position="38"/>
        <end position="93"/>
    </location>
</feature>
<evidence type="ECO:0000256" key="2">
    <source>
        <dbReference type="ARBA" id="ARBA00009008"/>
    </source>
</evidence>
<sequence length="229" mass="26087">MTRTKGVYKMSLTPLDIQHKEFPVKIKGYDKEQVNDFLDNVTKEFEEIIRQNKDLQKQLKFAEEKLQYFSNLQDALNKSIVVAQDAADRLKENARKEAEIILFEAEKSADRLLHEAAGKATKINEETDGVRKESRNFKQKLQLLVESQLNLIMNDEWNNLLNASPEGQVSTPTLNEVLSNRTRIIDELVANSDDAAEFEVGGRLAEEARAEEKLAEAALEAIEIPEENK</sequence>
<dbReference type="PANTHER" id="PTHR35794">
    <property type="entry name" value="CELL DIVISION PROTEIN DIVIVA"/>
    <property type="match status" value="1"/>
</dbReference>
<dbReference type="InterPro" id="IPR007793">
    <property type="entry name" value="DivIVA_fam"/>
</dbReference>
<evidence type="ECO:0000256" key="1">
    <source>
        <dbReference type="ARBA" id="ARBA00004496"/>
    </source>
</evidence>
<evidence type="ECO:0000256" key="4">
    <source>
        <dbReference type="ARBA" id="ARBA00022618"/>
    </source>
</evidence>
<name>A0A644XR91_9ZZZZ</name>
<keyword evidence="4" id="KW-0132">Cell division</keyword>
<accession>A0A644XR91</accession>
<dbReference type="EMBL" id="VSSQ01003042">
    <property type="protein sequence ID" value="MPM18752.1"/>
    <property type="molecule type" value="Genomic_DNA"/>
</dbReference>
<comment type="subcellular location">
    <subcellularLocation>
        <location evidence="1">Cytoplasm</location>
    </subcellularLocation>
</comment>
<keyword evidence="6" id="KW-0131">Cell cycle</keyword>
<proteinExistence type="inferred from homology"/>
<dbReference type="Pfam" id="PF05103">
    <property type="entry name" value="DivIVA"/>
    <property type="match status" value="1"/>
</dbReference>
<evidence type="ECO:0000313" key="8">
    <source>
        <dbReference type="EMBL" id="MPM18752.1"/>
    </source>
</evidence>
<evidence type="ECO:0000256" key="7">
    <source>
        <dbReference type="SAM" id="Coils"/>
    </source>
</evidence>
<comment type="similarity">
    <text evidence="2">Belongs to the DivIVA family.</text>
</comment>
<dbReference type="GO" id="GO:0051301">
    <property type="term" value="P:cell division"/>
    <property type="evidence" value="ECO:0007669"/>
    <property type="project" value="UniProtKB-KW"/>
</dbReference>
<dbReference type="InterPro" id="IPR019933">
    <property type="entry name" value="DivIVA_domain"/>
</dbReference>
<evidence type="ECO:0000256" key="5">
    <source>
        <dbReference type="ARBA" id="ARBA00023054"/>
    </source>
</evidence>
<evidence type="ECO:0000256" key="3">
    <source>
        <dbReference type="ARBA" id="ARBA00022490"/>
    </source>
</evidence>
<dbReference type="PANTHER" id="PTHR35794:SF2">
    <property type="entry name" value="CELL DIVISION PROTEIN DIVIVA"/>
    <property type="match status" value="1"/>
</dbReference>
<dbReference type="GO" id="GO:0005737">
    <property type="term" value="C:cytoplasm"/>
    <property type="evidence" value="ECO:0007669"/>
    <property type="project" value="UniProtKB-SubCell"/>
</dbReference>
<dbReference type="NCBIfam" id="TIGR03544">
    <property type="entry name" value="DivI1A_domain"/>
    <property type="match status" value="1"/>
</dbReference>
<comment type="caution">
    <text evidence="8">The sequence shown here is derived from an EMBL/GenBank/DDBJ whole genome shotgun (WGS) entry which is preliminary data.</text>
</comment>
<keyword evidence="3" id="KW-0963">Cytoplasm</keyword>
<organism evidence="8">
    <name type="scientific">bioreactor metagenome</name>
    <dbReference type="NCBI Taxonomy" id="1076179"/>
    <lineage>
        <taxon>unclassified sequences</taxon>
        <taxon>metagenomes</taxon>
        <taxon>ecological metagenomes</taxon>
    </lineage>
</organism>